<evidence type="ECO:0000313" key="7">
    <source>
        <dbReference type="EMBL" id="RZO27878.1"/>
    </source>
</evidence>
<dbReference type="PANTHER" id="PTHR10458">
    <property type="entry name" value="PEPTIDE DEFORMYLASE"/>
    <property type="match status" value="1"/>
</dbReference>
<dbReference type="InterPro" id="IPR036821">
    <property type="entry name" value="Peptide_deformylase_sf"/>
</dbReference>
<evidence type="ECO:0000256" key="5">
    <source>
        <dbReference type="ARBA" id="ARBA00023004"/>
    </source>
</evidence>
<evidence type="ECO:0000313" key="8">
    <source>
        <dbReference type="Proteomes" id="UP000315283"/>
    </source>
</evidence>
<dbReference type="PIRSF" id="PIRSF004749">
    <property type="entry name" value="Pep_def"/>
    <property type="match status" value="1"/>
</dbReference>
<feature type="binding site" evidence="6">
    <location>
        <position position="94"/>
    </location>
    <ligand>
        <name>Fe cation</name>
        <dbReference type="ChEBI" id="CHEBI:24875"/>
    </ligand>
</feature>
<organism evidence="7 8">
    <name type="scientific">SAR86 cluster bacterium</name>
    <dbReference type="NCBI Taxonomy" id="2030880"/>
    <lineage>
        <taxon>Bacteria</taxon>
        <taxon>Pseudomonadati</taxon>
        <taxon>Pseudomonadota</taxon>
        <taxon>Gammaproteobacteria</taxon>
        <taxon>SAR86 cluster</taxon>
    </lineage>
</organism>
<evidence type="ECO:0000256" key="2">
    <source>
        <dbReference type="ARBA" id="ARBA00022723"/>
    </source>
</evidence>
<accession>A0A520N321</accession>
<dbReference type="NCBIfam" id="TIGR00079">
    <property type="entry name" value="pept_deformyl"/>
    <property type="match status" value="1"/>
</dbReference>
<dbReference type="AlphaFoldDB" id="A0A520N321"/>
<dbReference type="EC" id="3.5.1.88" evidence="6"/>
<proteinExistence type="inferred from homology"/>
<keyword evidence="4 6" id="KW-0648">Protein biosynthesis</keyword>
<feature type="active site" evidence="6">
    <location>
        <position position="137"/>
    </location>
</feature>
<evidence type="ECO:0000256" key="3">
    <source>
        <dbReference type="ARBA" id="ARBA00022801"/>
    </source>
</evidence>
<dbReference type="GO" id="GO:0046872">
    <property type="term" value="F:metal ion binding"/>
    <property type="evidence" value="ECO:0007669"/>
    <property type="project" value="UniProtKB-KW"/>
</dbReference>
<keyword evidence="5 6" id="KW-0408">Iron</keyword>
<sequence length="168" mass="19607">MAKKLKILIFPDPRLRKVAEKVSKFDKSLQNLADDMLHTMYEAKGIGLAATQVDHHIRLVVMDLSDDRNEPRVFVNPSYKVLKNHNLFEFEEGCLSIPGFNETISRPDKIELKWQDINGREHIDEPEGLLTVCIQHEIDHLEGKLMVDYVSALKRDRVRSRLLKDYRR</sequence>
<dbReference type="GO" id="GO:0006412">
    <property type="term" value="P:translation"/>
    <property type="evidence" value="ECO:0007669"/>
    <property type="project" value="UniProtKB-UniRule"/>
</dbReference>
<dbReference type="PANTHER" id="PTHR10458:SF21">
    <property type="entry name" value="PEPTIDE DEFORMYLASE"/>
    <property type="match status" value="1"/>
</dbReference>
<comment type="catalytic activity">
    <reaction evidence="6">
        <text>N-terminal N-formyl-L-methionyl-[peptide] + H2O = N-terminal L-methionyl-[peptide] + formate</text>
        <dbReference type="Rhea" id="RHEA:24420"/>
        <dbReference type="Rhea" id="RHEA-COMP:10639"/>
        <dbReference type="Rhea" id="RHEA-COMP:10640"/>
        <dbReference type="ChEBI" id="CHEBI:15377"/>
        <dbReference type="ChEBI" id="CHEBI:15740"/>
        <dbReference type="ChEBI" id="CHEBI:49298"/>
        <dbReference type="ChEBI" id="CHEBI:64731"/>
        <dbReference type="EC" id="3.5.1.88"/>
    </reaction>
</comment>
<keyword evidence="3 6" id="KW-0378">Hydrolase</keyword>
<dbReference type="Pfam" id="PF01327">
    <property type="entry name" value="Pep_deformylase"/>
    <property type="match status" value="1"/>
</dbReference>
<protein>
    <recommendedName>
        <fullName evidence="6">Peptide deformylase</fullName>
        <shortName evidence="6">PDF</shortName>
        <ecNumber evidence="6">3.5.1.88</ecNumber>
    </recommendedName>
    <alternativeName>
        <fullName evidence="6">Polypeptide deformylase</fullName>
    </alternativeName>
</protein>
<feature type="binding site" evidence="6">
    <location>
        <position position="136"/>
    </location>
    <ligand>
        <name>Fe cation</name>
        <dbReference type="ChEBI" id="CHEBI:24875"/>
    </ligand>
</feature>
<evidence type="ECO:0000256" key="6">
    <source>
        <dbReference type="HAMAP-Rule" id="MF_00163"/>
    </source>
</evidence>
<dbReference type="Gene3D" id="3.90.45.10">
    <property type="entry name" value="Peptide deformylase"/>
    <property type="match status" value="1"/>
</dbReference>
<dbReference type="InterPro" id="IPR023635">
    <property type="entry name" value="Peptide_deformylase"/>
</dbReference>
<dbReference type="GO" id="GO:0042586">
    <property type="term" value="F:peptide deformylase activity"/>
    <property type="evidence" value="ECO:0007669"/>
    <property type="project" value="UniProtKB-UniRule"/>
</dbReference>
<dbReference type="PRINTS" id="PR01576">
    <property type="entry name" value="PDEFORMYLASE"/>
</dbReference>
<comment type="cofactor">
    <cofactor evidence="6">
        <name>Fe(2+)</name>
        <dbReference type="ChEBI" id="CHEBI:29033"/>
    </cofactor>
    <text evidence="6">Binds 1 Fe(2+) ion.</text>
</comment>
<comment type="caution">
    <text evidence="7">The sequence shown here is derived from an EMBL/GenBank/DDBJ whole genome shotgun (WGS) entry which is preliminary data.</text>
</comment>
<dbReference type="EMBL" id="SHBJ01000025">
    <property type="protein sequence ID" value="RZO27878.1"/>
    <property type="molecule type" value="Genomic_DNA"/>
</dbReference>
<reference evidence="7 8" key="1">
    <citation type="submission" date="2019-02" db="EMBL/GenBank/DDBJ databases">
        <title>Prokaryotic population dynamics and viral predation in marine succession experiment using metagenomics: the confinement effect.</title>
        <authorList>
            <person name="Haro-Moreno J.M."/>
            <person name="Rodriguez-Valera F."/>
            <person name="Lopez-Perez M."/>
        </authorList>
    </citation>
    <scope>NUCLEOTIDE SEQUENCE [LARGE SCALE GENOMIC DNA]</scope>
    <source>
        <strain evidence="7">MED-G164</strain>
    </source>
</reference>
<evidence type="ECO:0000256" key="4">
    <source>
        <dbReference type="ARBA" id="ARBA00022917"/>
    </source>
</evidence>
<dbReference type="CDD" id="cd00487">
    <property type="entry name" value="Pep_deformylase"/>
    <property type="match status" value="1"/>
</dbReference>
<keyword evidence="2 6" id="KW-0479">Metal-binding</keyword>
<gene>
    <name evidence="6 7" type="primary">def</name>
    <name evidence="7" type="ORF">EVA97_03545</name>
</gene>
<dbReference type="NCBIfam" id="NF001159">
    <property type="entry name" value="PRK00150.1-3"/>
    <property type="match status" value="1"/>
</dbReference>
<comment type="function">
    <text evidence="6">Removes the formyl group from the N-terminal Met of newly synthesized proteins. Requires at least a dipeptide for an efficient rate of reaction. N-terminal L-methionine is a prerequisite for activity but the enzyme has broad specificity at other positions.</text>
</comment>
<dbReference type="HAMAP" id="MF_00163">
    <property type="entry name" value="Pep_deformylase"/>
    <property type="match status" value="1"/>
</dbReference>
<feature type="binding site" evidence="6">
    <location>
        <position position="140"/>
    </location>
    <ligand>
        <name>Fe cation</name>
        <dbReference type="ChEBI" id="CHEBI:24875"/>
    </ligand>
</feature>
<dbReference type="SUPFAM" id="SSF56420">
    <property type="entry name" value="Peptide deformylase"/>
    <property type="match status" value="1"/>
</dbReference>
<comment type="similarity">
    <text evidence="1 6">Belongs to the polypeptide deformylase family.</text>
</comment>
<evidence type="ECO:0000256" key="1">
    <source>
        <dbReference type="ARBA" id="ARBA00010759"/>
    </source>
</evidence>
<dbReference type="Proteomes" id="UP000315283">
    <property type="component" value="Unassembled WGS sequence"/>
</dbReference>
<name>A0A520N321_9GAMM</name>